<sequence length="436" mass="47336">MHSWPTTTLPELPDTPARREPVRMFDPSRQAVVALTEPGQQRASMYVCGITPYDATHLGHAATYVGFDVLNRTWRDMGLEVRYASNVTDVDDPLLERANATGVDWRELAAQQTALYARDMTALEVIAPDFYVAATESIPAVVEAVEYLLVHNLAYRVPVSETVPAPLTPGAADIYADIQAIASFGEISHLDAAAMTKLFATRGGDPDRPGKRDALDPLLWRAARAGEPHWPGSGLGDGRPGWHIECAVIARGTLGDAFDLQGGGRDLVFPHHEMSTAHTSALEGRARDLAPAGARHHTHMGLVAYRGEKMSKSLGNLVLVSRLLESGYEPAAIRVALFNHRLHQDWEWFDTDMQAAAQRVAWWRTALSGYGGADPLVFLDEARLALRDNLDTPRALAAMDAWATRTLELARDGDDGVAGAAGLVSRGLTALLGIML</sequence>
<dbReference type="PANTHER" id="PTHR10890">
    <property type="entry name" value="CYSTEINYL-TRNA SYNTHETASE"/>
    <property type="match status" value="1"/>
</dbReference>
<dbReference type="PRINTS" id="PR00983">
    <property type="entry name" value="TRNASYNTHCYS"/>
</dbReference>
<dbReference type="GO" id="GO:0004817">
    <property type="term" value="F:cysteine-tRNA ligase activity"/>
    <property type="evidence" value="ECO:0007669"/>
    <property type="project" value="TreeGrafter"/>
</dbReference>
<dbReference type="GO" id="GO:0005829">
    <property type="term" value="C:cytosol"/>
    <property type="evidence" value="ECO:0007669"/>
    <property type="project" value="TreeGrafter"/>
</dbReference>
<dbReference type="AlphaFoldDB" id="A0A542SMA8"/>
<evidence type="ECO:0000256" key="2">
    <source>
        <dbReference type="ARBA" id="ARBA00003679"/>
    </source>
</evidence>
<dbReference type="GO" id="GO:0010125">
    <property type="term" value="P:mycothiol biosynthetic process"/>
    <property type="evidence" value="ECO:0007669"/>
    <property type="project" value="InterPro"/>
</dbReference>
<dbReference type="Pfam" id="PF01406">
    <property type="entry name" value="tRNA-synt_1e"/>
    <property type="match status" value="1"/>
</dbReference>
<evidence type="ECO:0000256" key="10">
    <source>
        <dbReference type="ARBA" id="ARBA00022833"/>
    </source>
</evidence>
<dbReference type="Gene3D" id="1.20.120.640">
    <property type="entry name" value="Anticodon-binding domain of a subclass of class I aminoacyl-tRNA synthetases"/>
    <property type="match status" value="1"/>
</dbReference>
<feature type="domain" description="tRNA synthetases class I catalytic" evidence="15">
    <location>
        <begin position="40"/>
        <end position="357"/>
    </location>
</feature>
<comment type="cofactor">
    <cofactor evidence="1">
        <name>Zn(2+)</name>
        <dbReference type="ChEBI" id="CHEBI:29105"/>
    </cofactor>
</comment>
<comment type="caution">
    <text evidence="16">The sequence shown here is derived from an EMBL/GenBank/DDBJ whole genome shotgun (WGS) entry which is preliminary data.</text>
</comment>
<keyword evidence="10" id="KW-0862">Zinc</keyword>
<dbReference type="EMBL" id="VFNV01000001">
    <property type="protein sequence ID" value="TQK75762.1"/>
    <property type="molecule type" value="Genomic_DNA"/>
</dbReference>
<evidence type="ECO:0000256" key="5">
    <source>
        <dbReference type="ARBA" id="ARBA00012088"/>
    </source>
</evidence>
<comment type="subunit">
    <text evidence="4">Monomer.</text>
</comment>
<evidence type="ECO:0000256" key="9">
    <source>
        <dbReference type="ARBA" id="ARBA00022741"/>
    </source>
</evidence>
<evidence type="ECO:0000256" key="7">
    <source>
        <dbReference type="ARBA" id="ARBA00022598"/>
    </source>
</evidence>
<evidence type="ECO:0000256" key="14">
    <source>
        <dbReference type="SAM" id="MobiDB-lite"/>
    </source>
</evidence>
<comment type="catalytic activity">
    <reaction evidence="13">
        <text>1D-myo-inositol 2-amino-2-deoxy-alpha-D-glucopyranoside + L-cysteine + ATP = 1D-myo-inositol 2-(L-cysteinylamino)-2-deoxy-alpha-D-glucopyranoside + AMP + diphosphate + H(+)</text>
        <dbReference type="Rhea" id="RHEA:26176"/>
        <dbReference type="ChEBI" id="CHEBI:15378"/>
        <dbReference type="ChEBI" id="CHEBI:30616"/>
        <dbReference type="ChEBI" id="CHEBI:33019"/>
        <dbReference type="ChEBI" id="CHEBI:35235"/>
        <dbReference type="ChEBI" id="CHEBI:58886"/>
        <dbReference type="ChEBI" id="CHEBI:58887"/>
        <dbReference type="ChEBI" id="CHEBI:456215"/>
        <dbReference type="EC" id="6.3.1.13"/>
    </reaction>
</comment>
<dbReference type="RefSeq" id="WP_142111122.1">
    <property type="nucleotide sequence ID" value="NZ_BAAATB010000008.1"/>
</dbReference>
<evidence type="ECO:0000313" key="17">
    <source>
        <dbReference type="Proteomes" id="UP000316181"/>
    </source>
</evidence>
<feature type="compositionally biased region" description="Low complexity" evidence="14">
    <location>
        <begin position="1"/>
        <end position="15"/>
    </location>
</feature>
<comment type="function">
    <text evidence="2">Catalyzes the ATP-dependent condensation of GlcN-Ins and L-cysteine to form L-Cys-GlcN-Ins.</text>
</comment>
<dbReference type="Gene3D" id="3.40.50.620">
    <property type="entry name" value="HUPs"/>
    <property type="match status" value="1"/>
</dbReference>
<keyword evidence="8" id="KW-0479">Metal-binding</keyword>
<protein>
    <recommendedName>
        <fullName evidence="6">L-cysteine:1D-myo-inositol 2-amino-2-deoxy-alpha-D-glucopyranoside ligase</fullName>
        <ecNumber evidence="5">6.3.1.13</ecNumber>
    </recommendedName>
    <alternativeName>
        <fullName evidence="12">Mycothiol ligase</fullName>
    </alternativeName>
</protein>
<accession>A0A542SMA8</accession>
<evidence type="ECO:0000256" key="8">
    <source>
        <dbReference type="ARBA" id="ARBA00022723"/>
    </source>
</evidence>
<evidence type="ECO:0000256" key="13">
    <source>
        <dbReference type="ARBA" id="ARBA00048350"/>
    </source>
</evidence>
<reference evidence="16 17" key="1">
    <citation type="submission" date="2019-06" db="EMBL/GenBank/DDBJ databases">
        <title>Sequencing the genomes of 1000 actinobacteria strains.</title>
        <authorList>
            <person name="Klenk H.-P."/>
        </authorList>
    </citation>
    <scope>NUCLEOTIDE SEQUENCE [LARGE SCALE GENOMIC DNA]</scope>
    <source>
        <strain evidence="16 17">DSM 10596</strain>
    </source>
</reference>
<dbReference type="GO" id="GO:0046872">
    <property type="term" value="F:metal ion binding"/>
    <property type="evidence" value="ECO:0007669"/>
    <property type="project" value="UniProtKB-KW"/>
</dbReference>
<evidence type="ECO:0000256" key="1">
    <source>
        <dbReference type="ARBA" id="ARBA00001947"/>
    </source>
</evidence>
<organism evidence="16 17">
    <name type="scientific">Rarobacter incanus</name>
    <dbReference type="NCBI Taxonomy" id="153494"/>
    <lineage>
        <taxon>Bacteria</taxon>
        <taxon>Bacillati</taxon>
        <taxon>Actinomycetota</taxon>
        <taxon>Actinomycetes</taxon>
        <taxon>Micrococcales</taxon>
        <taxon>Rarobacteraceae</taxon>
        <taxon>Rarobacter</taxon>
    </lineage>
</organism>
<proteinExistence type="inferred from homology"/>
<dbReference type="GO" id="GO:0035446">
    <property type="term" value="F:cysteine-glucosaminylinositol ligase activity"/>
    <property type="evidence" value="ECO:0007669"/>
    <property type="project" value="UniProtKB-EC"/>
</dbReference>
<dbReference type="EC" id="6.3.1.13" evidence="5"/>
<keyword evidence="9" id="KW-0547">Nucleotide-binding</keyword>
<dbReference type="SUPFAM" id="SSF52374">
    <property type="entry name" value="Nucleotidylyl transferase"/>
    <property type="match status" value="1"/>
</dbReference>
<dbReference type="NCBIfam" id="TIGR03447">
    <property type="entry name" value="mycothiol_MshC"/>
    <property type="match status" value="1"/>
</dbReference>
<dbReference type="InterPro" id="IPR024909">
    <property type="entry name" value="Cys-tRNA/MSH_ligase"/>
</dbReference>
<evidence type="ECO:0000256" key="4">
    <source>
        <dbReference type="ARBA" id="ARBA00011245"/>
    </source>
</evidence>
<evidence type="ECO:0000313" key="16">
    <source>
        <dbReference type="EMBL" id="TQK75762.1"/>
    </source>
</evidence>
<keyword evidence="7 16" id="KW-0436">Ligase</keyword>
<keyword evidence="11" id="KW-0067">ATP-binding</keyword>
<evidence type="ECO:0000256" key="3">
    <source>
        <dbReference type="ARBA" id="ARBA00007723"/>
    </source>
</evidence>
<dbReference type="GO" id="GO:0005524">
    <property type="term" value="F:ATP binding"/>
    <property type="evidence" value="ECO:0007669"/>
    <property type="project" value="UniProtKB-KW"/>
</dbReference>
<dbReference type="OrthoDB" id="9815130at2"/>
<dbReference type="InterPro" id="IPR017812">
    <property type="entry name" value="Mycothiol_ligase_MshC"/>
</dbReference>
<dbReference type="InterPro" id="IPR014729">
    <property type="entry name" value="Rossmann-like_a/b/a_fold"/>
</dbReference>
<dbReference type="PANTHER" id="PTHR10890:SF3">
    <property type="entry name" value="CYSTEINE--TRNA LIGASE, CYTOPLASMIC"/>
    <property type="match status" value="1"/>
</dbReference>
<comment type="similarity">
    <text evidence="3">Belongs to the class-I aminoacyl-tRNA synthetase family. MshC subfamily.</text>
</comment>
<evidence type="ECO:0000256" key="6">
    <source>
        <dbReference type="ARBA" id="ARBA00020068"/>
    </source>
</evidence>
<dbReference type="GO" id="GO:0006423">
    <property type="term" value="P:cysteinyl-tRNA aminoacylation"/>
    <property type="evidence" value="ECO:0007669"/>
    <property type="project" value="TreeGrafter"/>
</dbReference>
<dbReference type="InterPro" id="IPR032678">
    <property type="entry name" value="tRNA-synt_1_cat_dom"/>
</dbReference>
<evidence type="ECO:0000256" key="11">
    <source>
        <dbReference type="ARBA" id="ARBA00022840"/>
    </source>
</evidence>
<gene>
    <name evidence="16" type="ORF">FB389_0396</name>
</gene>
<dbReference type="Proteomes" id="UP000316181">
    <property type="component" value="Unassembled WGS sequence"/>
</dbReference>
<keyword evidence="17" id="KW-1185">Reference proteome</keyword>
<evidence type="ECO:0000256" key="12">
    <source>
        <dbReference type="ARBA" id="ARBA00033376"/>
    </source>
</evidence>
<evidence type="ECO:0000259" key="15">
    <source>
        <dbReference type="Pfam" id="PF01406"/>
    </source>
</evidence>
<name>A0A542SMA8_9MICO</name>
<feature type="region of interest" description="Disordered" evidence="14">
    <location>
        <begin position="1"/>
        <end position="20"/>
    </location>
</feature>